<dbReference type="InterPro" id="IPR028973">
    <property type="entry name" value="PhnB-like"/>
</dbReference>
<evidence type="ECO:0000313" key="2">
    <source>
        <dbReference type="EMBL" id="ACL55855.1"/>
    </source>
</evidence>
<dbReference type="AlphaFoldDB" id="B8IGF5"/>
<dbReference type="OrthoDB" id="9806473at2"/>
<keyword evidence="2" id="KW-0808">Transferase</keyword>
<dbReference type="Gene3D" id="3.30.720.110">
    <property type="match status" value="1"/>
</dbReference>
<dbReference type="RefSeq" id="WP_015927559.1">
    <property type="nucleotide sequence ID" value="NC_011894.1"/>
</dbReference>
<keyword evidence="2" id="KW-0830">Ubiquinone</keyword>
<dbReference type="SUPFAM" id="SSF54593">
    <property type="entry name" value="Glyoxalase/Bleomycin resistance protein/Dihydroxybiphenyl dioxygenase"/>
    <property type="match status" value="1"/>
</dbReference>
<dbReference type="EMBL" id="CP001349">
    <property type="protein sequence ID" value="ACL55855.1"/>
    <property type="molecule type" value="Genomic_DNA"/>
</dbReference>
<dbReference type="STRING" id="460265.Mnod_0826"/>
<dbReference type="HOGENOM" id="CLU_046006_17_4_5"/>
<dbReference type="Pfam" id="PF06983">
    <property type="entry name" value="3-dmu-9_3-mt"/>
    <property type="match status" value="1"/>
</dbReference>
<dbReference type="GO" id="GO:0032259">
    <property type="term" value="P:methylation"/>
    <property type="evidence" value="ECO:0007669"/>
    <property type="project" value="UniProtKB-KW"/>
</dbReference>
<organism evidence="2 3">
    <name type="scientific">Methylobacterium nodulans (strain LMG 21967 / CNCM I-2342 / ORS 2060)</name>
    <dbReference type="NCBI Taxonomy" id="460265"/>
    <lineage>
        <taxon>Bacteria</taxon>
        <taxon>Pseudomonadati</taxon>
        <taxon>Pseudomonadota</taxon>
        <taxon>Alphaproteobacteria</taxon>
        <taxon>Hyphomicrobiales</taxon>
        <taxon>Methylobacteriaceae</taxon>
        <taxon>Methylobacterium</taxon>
    </lineage>
</organism>
<keyword evidence="3" id="KW-1185">Reference proteome</keyword>
<sequence>MICTVTPFLMFEGKAEEALSFYASTLPNSRLIEIERYGADGPGAEGSVKLARFSIGGLVLMCTDSPVPHSFTFTPSISLFVNCGSEEDLVRLAEALGAGGEVLMPLGNYGFSRKFGWFKDRYGVSWQLNLE</sequence>
<dbReference type="PIRSF" id="PIRSF021700">
    <property type="entry name" value="3_dmu_93_MTrfase"/>
    <property type="match status" value="1"/>
</dbReference>
<dbReference type="InterPro" id="IPR009725">
    <property type="entry name" value="3_dmu_93_MTrfase"/>
</dbReference>
<dbReference type="InterPro" id="IPR029068">
    <property type="entry name" value="Glyas_Bleomycin-R_OHBP_Dase"/>
</dbReference>
<dbReference type="PANTHER" id="PTHR33990">
    <property type="entry name" value="PROTEIN YJDN-RELATED"/>
    <property type="match status" value="1"/>
</dbReference>
<reference evidence="2 3" key="1">
    <citation type="submission" date="2009-01" db="EMBL/GenBank/DDBJ databases">
        <title>Complete sequence of chromosome of Methylobacterium nodulans ORS 2060.</title>
        <authorList>
            <consortium name="US DOE Joint Genome Institute"/>
            <person name="Lucas S."/>
            <person name="Copeland A."/>
            <person name="Lapidus A."/>
            <person name="Glavina del Rio T."/>
            <person name="Dalin E."/>
            <person name="Tice H."/>
            <person name="Bruce D."/>
            <person name="Goodwin L."/>
            <person name="Pitluck S."/>
            <person name="Sims D."/>
            <person name="Brettin T."/>
            <person name="Detter J.C."/>
            <person name="Han C."/>
            <person name="Larimer F."/>
            <person name="Land M."/>
            <person name="Hauser L."/>
            <person name="Kyrpides N."/>
            <person name="Ivanova N."/>
            <person name="Marx C.J."/>
            <person name="Richardson P."/>
        </authorList>
    </citation>
    <scope>NUCLEOTIDE SEQUENCE [LARGE SCALE GENOMIC DNA]</scope>
    <source>
        <strain evidence="3">LMG 21967 / CNCM I-2342 / ORS 2060</strain>
    </source>
</reference>
<keyword evidence="2" id="KW-0489">Methyltransferase</keyword>
<dbReference type="Proteomes" id="UP000008207">
    <property type="component" value="Chromosome"/>
</dbReference>
<feature type="domain" description="PhnB-like" evidence="1">
    <location>
        <begin position="5"/>
        <end position="128"/>
    </location>
</feature>
<dbReference type="Gene3D" id="3.30.720.100">
    <property type="match status" value="1"/>
</dbReference>
<dbReference type="KEGG" id="mno:Mnod_0826"/>
<dbReference type="eggNOG" id="COG3865">
    <property type="taxonomic scope" value="Bacteria"/>
</dbReference>
<dbReference type="PANTHER" id="PTHR33990:SF4">
    <property type="entry name" value="PHNB-LIKE DOMAIN-CONTAINING PROTEIN"/>
    <property type="match status" value="1"/>
</dbReference>
<dbReference type="GO" id="GO:0008168">
    <property type="term" value="F:methyltransferase activity"/>
    <property type="evidence" value="ECO:0007669"/>
    <property type="project" value="UniProtKB-KW"/>
</dbReference>
<gene>
    <name evidence="2" type="ordered locus">Mnod_0826</name>
</gene>
<evidence type="ECO:0000259" key="1">
    <source>
        <dbReference type="Pfam" id="PF06983"/>
    </source>
</evidence>
<dbReference type="CDD" id="cd06588">
    <property type="entry name" value="PhnB_like"/>
    <property type="match status" value="1"/>
</dbReference>
<protein>
    <submittedName>
        <fullName evidence="2">3-demethylubiquinone-9 3-methyltransferase</fullName>
    </submittedName>
</protein>
<evidence type="ECO:0000313" key="3">
    <source>
        <dbReference type="Proteomes" id="UP000008207"/>
    </source>
</evidence>
<accession>B8IGF5</accession>
<proteinExistence type="predicted"/>
<name>B8IGF5_METNO</name>